<dbReference type="PROSITE" id="PS51352">
    <property type="entry name" value="THIOREDOXIN_2"/>
    <property type="match status" value="1"/>
</dbReference>
<dbReference type="Proteomes" id="UP000028705">
    <property type="component" value="Unassembled WGS sequence"/>
</dbReference>
<organism evidence="3 4">
    <name type="scientific">Chryseobacterium soli</name>
    <dbReference type="NCBI Taxonomy" id="445961"/>
    <lineage>
        <taxon>Bacteria</taxon>
        <taxon>Pseudomonadati</taxon>
        <taxon>Bacteroidota</taxon>
        <taxon>Flavobacteriia</taxon>
        <taxon>Flavobacteriales</taxon>
        <taxon>Weeksellaceae</taxon>
        <taxon>Chryseobacterium group</taxon>
        <taxon>Chryseobacterium</taxon>
    </lineage>
</organism>
<dbReference type="GO" id="GO:0016209">
    <property type="term" value="F:antioxidant activity"/>
    <property type="evidence" value="ECO:0007669"/>
    <property type="project" value="InterPro"/>
</dbReference>
<dbReference type="Gene3D" id="3.40.30.10">
    <property type="entry name" value="Glutaredoxin"/>
    <property type="match status" value="1"/>
</dbReference>
<gene>
    <name evidence="3" type="ORF">IW15_02010</name>
</gene>
<dbReference type="STRING" id="445961.IW15_02010"/>
<keyword evidence="1" id="KW-0732">Signal</keyword>
<feature type="chain" id="PRO_5001802636" evidence="1">
    <location>
        <begin position="25"/>
        <end position="217"/>
    </location>
</feature>
<dbReference type="EMBL" id="JPRH01000001">
    <property type="protein sequence ID" value="KFF14242.1"/>
    <property type="molecule type" value="Genomic_DNA"/>
</dbReference>
<evidence type="ECO:0000313" key="4">
    <source>
        <dbReference type="Proteomes" id="UP000028705"/>
    </source>
</evidence>
<reference evidence="3 4" key="1">
    <citation type="submission" date="2014-07" db="EMBL/GenBank/DDBJ databases">
        <title>Genome of Chryseobacterium soli DSM 19298.</title>
        <authorList>
            <person name="Stropko S.J."/>
            <person name="Pipes S.E."/>
            <person name="Newman J."/>
        </authorList>
    </citation>
    <scope>NUCLEOTIDE SEQUENCE [LARGE SCALE GENOMIC DNA]</scope>
    <source>
        <strain evidence="3 4">DSM 19298</strain>
    </source>
</reference>
<dbReference type="eggNOG" id="COG0526">
    <property type="taxonomic scope" value="Bacteria"/>
</dbReference>
<keyword evidence="4" id="KW-1185">Reference proteome</keyword>
<dbReference type="PANTHER" id="PTHR43640">
    <property type="entry name" value="OS07G0260300 PROTEIN"/>
    <property type="match status" value="1"/>
</dbReference>
<dbReference type="CDD" id="cd02969">
    <property type="entry name" value="PRX_like1"/>
    <property type="match status" value="1"/>
</dbReference>
<accession>A0A086AC28</accession>
<comment type="caution">
    <text evidence="3">The sequence shown here is derived from an EMBL/GenBank/DDBJ whole genome shotgun (WGS) entry which is preliminary data.</text>
</comment>
<dbReference type="SUPFAM" id="SSF52833">
    <property type="entry name" value="Thioredoxin-like"/>
    <property type="match status" value="1"/>
</dbReference>
<proteinExistence type="predicted"/>
<evidence type="ECO:0000256" key="1">
    <source>
        <dbReference type="SAM" id="SignalP"/>
    </source>
</evidence>
<dbReference type="InterPro" id="IPR036249">
    <property type="entry name" value="Thioredoxin-like_sf"/>
</dbReference>
<dbReference type="InterPro" id="IPR047262">
    <property type="entry name" value="PRX-like1"/>
</dbReference>
<feature type="domain" description="Thioredoxin" evidence="2">
    <location>
        <begin position="40"/>
        <end position="197"/>
    </location>
</feature>
<dbReference type="InterPro" id="IPR013766">
    <property type="entry name" value="Thioredoxin_domain"/>
</dbReference>
<protein>
    <submittedName>
        <fullName evidence="3">Redoxin</fullName>
    </submittedName>
</protein>
<dbReference type="GO" id="GO:0016491">
    <property type="term" value="F:oxidoreductase activity"/>
    <property type="evidence" value="ECO:0007669"/>
    <property type="project" value="InterPro"/>
</dbReference>
<name>A0A086AC28_9FLAO</name>
<feature type="signal peptide" evidence="1">
    <location>
        <begin position="1"/>
        <end position="24"/>
    </location>
</feature>
<evidence type="ECO:0000313" key="3">
    <source>
        <dbReference type="EMBL" id="KFF14242.1"/>
    </source>
</evidence>
<dbReference type="PANTHER" id="PTHR43640:SF1">
    <property type="entry name" value="THIOREDOXIN-DEPENDENT PEROXIREDOXIN"/>
    <property type="match status" value="1"/>
</dbReference>
<dbReference type="AlphaFoldDB" id="A0A086AC28"/>
<sequence length="217" mass="24249">MKNLKILLAAFIFALGLLSFTTVGHGKNVSHGNTNTAKGYEIGDVATDFKLKNVDGKMVSLSDFKTAKGFIVIFTCNHCPYAKKYEDRIMELDKKYKEQGYPVIAINPNDPNIQAEDGYQEMIERAAQRGFTFPYLVDEGQKVYPQYGATKTPHVFVLQKENGKNIVKYIGAIDNNYENPNDVSEYYVQDAVNALIEGKPVKMTKTVAIGCTVKVKK</sequence>
<dbReference type="InterPro" id="IPR000866">
    <property type="entry name" value="AhpC/TSA"/>
</dbReference>
<dbReference type="Pfam" id="PF00578">
    <property type="entry name" value="AhpC-TSA"/>
    <property type="match status" value="1"/>
</dbReference>
<evidence type="ECO:0000259" key="2">
    <source>
        <dbReference type="PROSITE" id="PS51352"/>
    </source>
</evidence>
<dbReference type="RefSeq" id="WP_034708863.1">
    <property type="nucleotide sequence ID" value="NZ_JAODPJ010000002.1"/>
</dbReference>
<dbReference type="OrthoDB" id="9809746at2"/>